<dbReference type="Pfam" id="PF07971">
    <property type="entry name" value="Glyco_hydro_92"/>
    <property type="match status" value="1"/>
</dbReference>
<proteinExistence type="predicted"/>
<evidence type="ECO:0000313" key="5">
    <source>
        <dbReference type="Proteomes" id="UP000284434"/>
    </source>
</evidence>
<dbReference type="Proteomes" id="UP000284434">
    <property type="component" value="Unassembled WGS sequence"/>
</dbReference>
<name>A0A412W6G6_9BACT</name>
<organism evidence="2 4">
    <name type="scientific">Odoribacter splanchnicus</name>
    <dbReference type="NCBI Taxonomy" id="28118"/>
    <lineage>
        <taxon>Bacteria</taxon>
        <taxon>Pseudomonadati</taxon>
        <taxon>Bacteroidota</taxon>
        <taxon>Bacteroidia</taxon>
        <taxon>Bacteroidales</taxon>
        <taxon>Odoribacteraceae</taxon>
        <taxon>Odoribacter</taxon>
    </lineage>
</organism>
<gene>
    <name evidence="2" type="ORF">DWW24_17075</name>
    <name evidence="3" type="ORF">DXA53_18440</name>
</gene>
<comment type="caution">
    <text evidence="2">The sequence shown here is derived from an EMBL/GenBank/DDBJ whole genome shotgun (WGS) entry which is preliminary data.</text>
</comment>
<evidence type="ECO:0000313" key="3">
    <source>
        <dbReference type="EMBL" id="RGY03531.1"/>
    </source>
</evidence>
<protein>
    <recommendedName>
        <fullName evidence="1">Glycosyl hydrolase family 92 domain-containing protein</fullName>
    </recommendedName>
</protein>
<dbReference type="EMBL" id="QRYW01000044">
    <property type="protein sequence ID" value="RGV19923.1"/>
    <property type="molecule type" value="Genomic_DNA"/>
</dbReference>
<feature type="domain" description="Glycosyl hydrolase family 92" evidence="1">
    <location>
        <begin position="1"/>
        <end position="60"/>
    </location>
</feature>
<evidence type="ECO:0000259" key="1">
    <source>
        <dbReference type="Pfam" id="PF07971"/>
    </source>
</evidence>
<evidence type="ECO:0000313" key="4">
    <source>
        <dbReference type="Proteomes" id="UP000283426"/>
    </source>
</evidence>
<evidence type="ECO:0000313" key="2">
    <source>
        <dbReference type="EMBL" id="RGV19923.1"/>
    </source>
</evidence>
<dbReference type="InterPro" id="IPR012939">
    <property type="entry name" value="Glyco_hydro_92"/>
</dbReference>
<dbReference type="EMBL" id="QSCO01000036">
    <property type="protein sequence ID" value="RGY03531.1"/>
    <property type="molecule type" value="Genomic_DNA"/>
</dbReference>
<accession>A0A412W6G6</accession>
<sequence>MPHDIEGMKALRGEVFFIQELELFFDRTTKDFLWSDYYNHPNEPDHHVPFLFNYSSKPYTNRPVLSSMKLC</sequence>
<dbReference type="Proteomes" id="UP000283426">
    <property type="component" value="Unassembled WGS sequence"/>
</dbReference>
<dbReference type="AlphaFoldDB" id="A0A412W6G6"/>
<dbReference type="Gene3D" id="1.20.1610.10">
    <property type="entry name" value="alpha-1,2-mannosidases domains"/>
    <property type="match status" value="1"/>
</dbReference>
<reference evidence="4 5" key="1">
    <citation type="submission" date="2018-08" db="EMBL/GenBank/DDBJ databases">
        <title>A genome reference for cultivated species of the human gut microbiota.</title>
        <authorList>
            <person name="Zou Y."/>
            <person name="Xue W."/>
            <person name="Luo G."/>
        </authorList>
    </citation>
    <scope>NUCLEOTIDE SEQUENCE [LARGE SCALE GENOMIC DNA]</scope>
    <source>
        <strain evidence="2 4">AF14-6AC</strain>
        <strain evidence="3 5">OF03-11</strain>
    </source>
</reference>